<comment type="similarity">
    <text evidence="2 10">Belongs to the CobT family.</text>
</comment>
<proteinExistence type="inferred from homology"/>
<keyword evidence="12" id="KW-1185">Reference proteome</keyword>
<dbReference type="EC" id="2.4.2.21" evidence="3 10"/>
<dbReference type="PANTHER" id="PTHR43463:SF1">
    <property type="entry name" value="NICOTINATE-NUCLEOTIDE--DIMETHYLBENZIMIDAZOLE PHOSPHORIBOSYLTRANSFERASE"/>
    <property type="match status" value="1"/>
</dbReference>
<reference evidence="11 12" key="1">
    <citation type="journal article" date="2018" name="Int. J. Syst. Evol. Microbiol.">
        <title>Zhouia spongiae sp. nov., isolated from a marine sponge.</title>
        <authorList>
            <person name="Zhuang L."/>
            <person name="Lin B."/>
            <person name="Qin F."/>
            <person name="Luo L."/>
        </authorList>
    </citation>
    <scope>NUCLEOTIDE SEQUENCE [LARGE SCALE GENOMIC DNA]</scope>
    <source>
        <strain evidence="11 12">HN-Y44</strain>
    </source>
</reference>
<evidence type="ECO:0000256" key="4">
    <source>
        <dbReference type="ARBA" id="ARBA00015486"/>
    </source>
</evidence>
<dbReference type="EMBL" id="CP094326">
    <property type="protein sequence ID" value="UNY97678.1"/>
    <property type="molecule type" value="Genomic_DNA"/>
</dbReference>
<dbReference type="InterPro" id="IPR036087">
    <property type="entry name" value="Nict_dMeBzImd_PRibTrfase_sf"/>
</dbReference>
<evidence type="ECO:0000256" key="1">
    <source>
        <dbReference type="ARBA" id="ARBA00005049"/>
    </source>
</evidence>
<evidence type="ECO:0000256" key="8">
    <source>
        <dbReference type="ARBA" id="ARBA00030686"/>
    </source>
</evidence>
<comment type="function">
    <text evidence="10">Catalyzes the synthesis of alpha-ribazole-5'-phosphate from nicotinate mononucleotide (NAMN) and 5,6-dimethylbenzimidazole (DMB).</text>
</comment>
<evidence type="ECO:0000313" key="12">
    <source>
        <dbReference type="Proteomes" id="UP000829476"/>
    </source>
</evidence>
<evidence type="ECO:0000313" key="11">
    <source>
        <dbReference type="EMBL" id="UNY97678.1"/>
    </source>
</evidence>
<keyword evidence="6 10" id="KW-0328">Glycosyltransferase</keyword>
<dbReference type="HAMAP" id="MF_00230">
    <property type="entry name" value="CobT"/>
    <property type="match status" value="1"/>
</dbReference>
<evidence type="ECO:0000256" key="2">
    <source>
        <dbReference type="ARBA" id="ARBA00007110"/>
    </source>
</evidence>
<evidence type="ECO:0000256" key="6">
    <source>
        <dbReference type="ARBA" id="ARBA00022676"/>
    </source>
</evidence>
<dbReference type="InterPro" id="IPR017846">
    <property type="entry name" value="Nict_dMeBzImd_PRibTrfase_bact"/>
</dbReference>
<gene>
    <name evidence="10 11" type="primary">cobT</name>
    <name evidence="11" type="ORF">MQE36_11345</name>
</gene>
<organism evidence="11 12">
    <name type="scientific">Zhouia spongiae</name>
    <dbReference type="NCBI Taxonomy" id="2202721"/>
    <lineage>
        <taxon>Bacteria</taxon>
        <taxon>Pseudomonadati</taxon>
        <taxon>Bacteroidota</taxon>
        <taxon>Flavobacteriia</taxon>
        <taxon>Flavobacteriales</taxon>
        <taxon>Flavobacteriaceae</taxon>
        <taxon>Zhouia</taxon>
    </lineage>
</organism>
<evidence type="ECO:0000256" key="10">
    <source>
        <dbReference type="HAMAP-Rule" id="MF_00230"/>
    </source>
</evidence>
<evidence type="ECO:0000256" key="5">
    <source>
        <dbReference type="ARBA" id="ARBA00022573"/>
    </source>
</evidence>
<dbReference type="Proteomes" id="UP000829476">
    <property type="component" value="Chromosome"/>
</dbReference>
<dbReference type="PANTHER" id="PTHR43463">
    <property type="entry name" value="NICOTINATE-NUCLEOTIDE--DIMETHYLBENZIMIDAZOLE PHOSPHORIBOSYLTRANSFERASE"/>
    <property type="match status" value="1"/>
</dbReference>
<dbReference type="InterPro" id="IPR023195">
    <property type="entry name" value="Nict_dMeBzImd_PRibTrfase_N"/>
</dbReference>
<comment type="pathway">
    <text evidence="1 10">Nucleoside biosynthesis; alpha-ribazole biosynthesis; alpha-ribazole from 5,6-dimethylbenzimidazole: step 1/2.</text>
</comment>
<dbReference type="RefSeq" id="WP_242936089.1">
    <property type="nucleotide sequence ID" value="NZ_CP094326.1"/>
</dbReference>
<protein>
    <recommendedName>
        <fullName evidence="4 10">Nicotinate-nucleotide--dimethylbenzimidazole phosphoribosyltransferase</fullName>
        <shortName evidence="10">NN:DBI PRT</shortName>
        <ecNumber evidence="3 10">2.4.2.21</ecNumber>
    </recommendedName>
    <alternativeName>
        <fullName evidence="8 10">N(1)-alpha-phosphoribosyltransferase</fullName>
    </alternativeName>
</protein>
<name>A0ABY3YJA6_9FLAO</name>
<sequence length="346" mass="36847">MEFNIKPLSDSDLQEKLRHKIDTKTKPLGALGTLEALAFQIGNIQNTLEPAISNPTIIVFAGDHGIAKEGMVNPYPQEVTTQMVYNFIQGGAAINIFSNTHGIDLKIVDAGVNHSFENKLPLIDAKIDFGTKNYRIEPAMTEDQCLSAIEKGAKLVATAHANGVNTIGFGEMGIGNTSSAALLMTYFTNTPIEDCVGAGTGLNDKGIGNKIKILTEVLNKHCPKNTIDALATYGGFETAMIVGGILKAAELEMVILIDGFIVTSALLVAKKIAPSVTDYCIFAHTSNEKGHTKMLAHLNASPLLHLNMRLGEGTGAAIAVPLLRASVDFLNHMASFKSAGVSTKNE</sequence>
<keyword evidence="7 10" id="KW-0808">Transferase</keyword>
<accession>A0ABY3YJA6</accession>
<dbReference type="GO" id="GO:0008939">
    <property type="term" value="F:nicotinate-nucleotide-dimethylbenzimidazole phosphoribosyltransferase activity"/>
    <property type="evidence" value="ECO:0007669"/>
    <property type="project" value="UniProtKB-EC"/>
</dbReference>
<dbReference type="NCBIfam" id="TIGR03160">
    <property type="entry name" value="cobT_DBIPRT"/>
    <property type="match status" value="1"/>
</dbReference>
<comment type="catalytic activity">
    <reaction evidence="9 10">
        <text>5,6-dimethylbenzimidazole + nicotinate beta-D-ribonucleotide = alpha-ribazole 5'-phosphate + nicotinate + H(+)</text>
        <dbReference type="Rhea" id="RHEA:11196"/>
        <dbReference type="ChEBI" id="CHEBI:15378"/>
        <dbReference type="ChEBI" id="CHEBI:15890"/>
        <dbReference type="ChEBI" id="CHEBI:32544"/>
        <dbReference type="ChEBI" id="CHEBI:57502"/>
        <dbReference type="ChEBI" id="CHEBI:57918"/>
        <dbReference type="EC" id="2.4.2.21"/>
    </reaction>
</comment>
<evidence type="ECO:0000256" key="7">
    <source>
        <dbReference type="ARBA" id="ARBA00022679"/>
    </source>
</evidence>
<feature type="active site" description="Proton acceptor" evidence="10">
    <location>
        <position position="312"/>
    </location>
</feature>
<keyword evidence="5 10" id="KW-0169">Cobalamin biosynthesis</keyword>
<dbReference type="CDD" id="cd02439">
    <property type="entry name" value="DMB-PRT_CobT"/>
    <property type="match status" value="1"/>
</dbReference>
<dbReference type="NCBIfam" id="NF000996">
    <property type="entry name" value="PRK00105.1"/>
    <property type="match status" value="1"/>
</dbReference>
<dbReference type="Gene3D" id="1.10.1610.10">
    <property type="match status" value="1"/>
</dbReference>
<dbReference type="InterPro" id="IPR003200">
    <property type="entry name" value="Nict_dMeBzImd_PRibTrfase"/>
</dbReference>
<evidence type="ECO:0000256" key="3">
    <source>
        <dbReference type="ARBA" id="ARBA00011991"/>
    </source>
</evidence>
<dbReference type="Pfam" id="PF02277">
    <property type="entry name" value="DBI_PRT"/>
    <property type="match status" value="1"/>
</dbReference>
<evidence type="ECO:0000256" key="9">
    <source>
        <dbReference type="ARBA" id="ARBA00047340"/>
    </source>
</evidence>
<dbReference type="Gene3D" id="3.40.50.10210">
    <property type="match status" value="1"/>
</dbReference>
<dbReference type="SUPFAM" id="SSF52733">
    <property type="entry name" value="Nicotinate mononucleotide:5,6-dimethylbenzimidazole phosphoribosyltransferase (CobT)"/>
    <property type="match status" value="1"/>
</dbReference>